<evidence type="ECO:0000256" key="6">
    <source>
        <dbReference type="ARBA" id="ARBA00022840"/>
    </source>
</evidence>
<reference evidence="12" key="1">
    <citation type="journal article" date="2011" name="Nature">
        <title>Genome sequence and analysis of the tuber crop potato.</title>
        <authorList>
            <consortium name="The Potato Genome Sequencing Consortium"/>
        </authorList>
    </citation>
    <scope>NUCLEOTIDE SEQUENCE [LARGE SCALE GENOMIC DNA]</scope>
    <source>
        <strain evidence="12">cv. DM1-3 516 R44</strain>
    </source>
</reference>
<dbReference type="InterPro" id="IPR008271">
    <property type="entry name" value="Ser/Thr_kinase_AS"/>
</dbReference>
<dbReference type="EnsemblPlants" id="PGSC0003DMT400000191">
    <property type="protein sequence ID" value="PGSC0003DMT400000191"/>
    <property type="gene ID" value="PGSC0003DMG401000057"/>
</dbReference>
<comment type="catalytic activity">
    <reaction evidence="9">
        <text>L-threonyl-[protein] + ATP = O-phospho-L-threonyl-[protein] + ADP + H(+)</text>
        <dbReference type="Rhea" id="RHEA:46608"/>
        <dbReference type="Rhea" id="RHEA-COMP:11060"/>
        <dbReference type="Rhea" id="RHEA-COMP:11605"/>
        <dbReference type="ChEBI" id="CHEBI:15378"/>
        <dbReference type="ChEBI" id="CHEBI:30013"/>
        <dbReference type="ChEBI" id="CHEBI:30616"/>
        <dbReference type="ChEBI" id="CHEBI:61977"/>
        <dbReference type="ChEBI" id="CHEBI:456216"/>
        <dbReference type="EC" id="2.7.11.24"/>
    </reaction>
</comment>
<comment type="cofactor">
    <cofactor evidence="9">
        <name>Mg(2+)</name>
        <dbReference type="ChEBI" id="CHEBI:18420"/>
    </cofactor>
</comment>
<dbReference type="ExpressionAtlas" id="M0ZG92">
    <property type="expression patterns" value="baseline"/>
</dbReference>
<keyword evidence="4 7" id="KW-0547">Nucleotide-binding</keyword>
<feature type="binding site" evidence="7">
    <location>
        <position position="70"/>
    </location>
    <ligand>
        <name>ATP</name>
        <dbReference type="ChEBI" id="CHEBI:30616"/>
    </ligand>
</feature>
<dbReference type="InterPro" id="IPR000719">
    <property type="entry name" value="Prot_kinase_dom"/>
</dbReference>
<keyword evidence="5 9" id="KW-0418">Kinase</keyword>
<dbReference type="InterPro" id="IPR050117">
    <property type="entry name" value="MAPK"/>
</dbReference>
<dbReference type="InterPro" id="IPR003527">
    <property type="entry name" value="MAP_kinase_CS"/>
</dbReference>
<dbReference type="PROSITE" id="PS00107">
    <property type="entry name" value="PROTEIN_KINASE_ATP"/>
    <property type="match status" value="1"/>
</dbReference>
<dbReference type="InterPro" id="IPR011009">
    <property type="entry name" value="Kinase-like_dom_sf"/>
</dbReference>
<keyword evidence="2 8" id="KW-0723">Serine/threonine-protein kinase</keyword>
<dbReference type="Pfam" id="PF00069">
    <property type="entry name" value="Pkinase"/>
    <property type="match status" value="1"/>
</dbReference>
<dbReference type="AlphaFoldDB" id="M0ZG92"/>
<evidence type="ECO:0000256" key="1">
    <source>
        <dbReference type="ARBA" id="ARBA00008832"/>
    </source>
</evidence>
<keyword evidence="9" id="KW-0460">Magnesium</keyword>
<keyword evidence="12" id="KW-1185">Reference proteome</keyword>
<comment type="similarity">
    <text evidence="1">Belongs to the protein kinase superfamily. CMGC Ser/Thr protein kinase family. MAP kinase subfamily.</text>
</comment>
<name>M0ZG92_SOLTU</name>
<dbReference type="PROSITE" id="PS00108">
    <property type="entry name" value="PROTEIN_KINASE_ST"/>
    <property type="match status" value="1"/>
</dbReference>
<dbReference type="EC" id="2.7.11.24" evidence="9"/>
<evidence type="ECO:0000256" key="4">
    <source>
        <dbReference type="ARBA" id="ARBA00022741"/>
    </source>
</evidence>
<evidence type="ECO:0000256" key="3">
    <source>
        <dbReference type="ARBA" id="ARBA00022679"/>
    </source>
</evidence>
<evidence type="ECO:0000256" key="7">
    <source>
        <dbReference type="PROSITE-ProRule" id="PRU10141"/>
    </source>
</evidence>
<keyword evidence="6 7" id="KW-0067">ATP-binding</keyword>
<evidence type="ECO:0000313" key="11">
    <source>
        <dbReference type="EnsemblPlants" id="PGSC0003DMT400000191"/>
    </source>
</evidence>
<feature type="domain" description="Protein kinase" evidence="10">
    <location>
        <begin position="40"/>
        <end position="261"/>
    </location>
</feature>
<evidence type="ECO:0000313" key="12">
    <source>
        <dbReference type="Proteomes" id="UP000011115"/>
    </source>
</evidence>
<comment type="similarity">
    <text evidence="9">Belongs to the protein kinase superfamily. Ser/Thr protein kinase family. MAP kinase subfamily.</text>
</comment>
<comment type="activity regulation">
    <text evidence="9">Activated by threonine and tyrosine phosphorylation.</text>
</comment>
<evidence type="ECO:0000256" key="8">
    <source>
        <dbReference type="RuleBase" id="RU000304"/>
    </source>
</evidence>
<dbReference type="GO" id="GO:0004707">
    <property type="term" value="F:MAP kinase activity"/>
    <property type="evidence" value="ECO:0007669"/>
    <property type="project" value="UniProtKB-EC"/>
</dbReference>
<dbReference type="FunFam" id="3.30.200.20:FF:000046">
    <property type="entry name" value="Mitogen-activated protein kinase"/>
    <property type="match status" value="1"/>
</dbReference>
<evidence type="ECO:0000256" key="2">
    <source>
        <dbReference type="ARBA" id="ARBA00022527"/>
    </source>
</evidence>
<dbReference type="Gramene" id="PGSC0003DMT400000191">
    <property type="protein sequence ID" value="PGSC0003DMT400000191"/>
    <property type="gene ID" value="PGSC0003DMG401000057"/>
</dbReference>
<keyword evidence="3 9" id="KW-0808">Transferase</keyword>
<organism evidence="11 12">
    <name type="scientific">Solanum tuberosum</name>
    <name type="common">Potato</name>
    <dbReference type="NCBI Taxonomy" id="4113"/>
    <lineage>
        <taxon>Eukaryota</taxon>
        <taxon>Viridiplantae</taxon>
        <taxon>Streptophyta</taxon>
        <taxon>Embryophyta</taxon>
        <taxon>Tracheophyta</taxon>
        <taxon>Spermatophyta</taxon>
        <taxon>Magnoliopsida</taxon>
        <taxon>eudicotyledons</taxon>
        <taxon>Gunneridae</taxon>
        <taxon>Pentapetalae</taxon>
        <taxon>asterids</taxon>
        <taxon>lamiids</taxon>
        <taxon>Solanales</taxon>
        <taxon>Solanaceae</taxon>
        <taxon>Solanoideae</taxon>
        <taxon>Solaneae</taxon>
        <taxon>Solanum</taxon>
    </lineage>
</organism>
<dbReference type="PROSITE" id="PS01351">
    <property type="entry name" value="MAPK"/>
    <property type="match status" value="1"/>
</dbReference>
<dbReference type="Proteomes" id="UP000011115">
    <property type="component" value="Unassembled WGS sequence"/>
</dbReference>
<dbReference type="InterPro" id="IPR017441">
    <property type="entry name" value="Protein_kinase_ATP_BS"/>
</dbReference>
<evidence type="ECO:0000256" key="9">
    <source>
        <dbReference type="RuleBase" id="RU361165"/>
    </source>
</evidence>
<dbReference type="Gene3D" id="3.30.200.20">
    <property type="entry name" value="Phosphorylase Kinase, domain 1"/>
    <property type="match status" value="2"/>
</dbReference>
<dbReference type="GO" id="GO:0005524">
    <property type="term" value="F:ATP binding"/>
    <property type="evidence" value="ECO:0007669"/>
    <property type="project" value="UniProtKB-UniRule"/>
</dbReference>
<dbReference type="SUPFAM" id="SSF56112">
    <property type="entry name" value="Protein kinase-like (PK-like)"/>
    <property type="match status" value="1"/>
</dbReference>
<evidence type="ECO:0000259" key="10">
    <source>
        <dbReference type="PROSITE" id="PS50011"/>
    </source>
</evidence>
<proteinExistence type="inferred from homology"/>
<dbReference type="FunFam" id="1.10.510.10:FF:000624">
    <property type="entry name" value="Mitogen-activated protein kinase"/>
    <property type="match status" value="1"/>
</dbReference>
<gene>
    <name evidence="11" type="primary">LOC102580899</name>
</gene>
<sequence length="308" mass="35404">MEASLGDHGVQSNFSGVPTHGGRYMQYNVYGNLFEVSKKYVPLRPVGRGAYGIVCAALNSETREEIAIKKIGNAFDNRIDAKRTLREIKLLRHMGHDNVIAIKDIIRPPQTENFNDVYIIYELMDTDLHQIIRSNQQLTDDHCRYFLYQILRGLKYIHSANVLHRDLKPSNLLLNANCDLKVGDFGLARTTSETDFMTDLGFLRSDNARRYVRQLPQYPRQQFAAKFPNSSPGAVDLLEKMLVFDPSRRVTVDEALCHPYLAPLHDINEEPVCPMPFSFDFEQPSFTEENIKELIWRESVNFNPDPTH</sequence>
<dbReference type="Gene3D" id="1.10.510.10">
    <property type="entry name" value="Transferase(Phosphotransferase) domain 1"/>
    <property type="match status" value="2"/>
</dbReference>
<protein>
    <recommendedName>
        <fullName evidence="9">Mitogen-activated protein kinase</fullName>
        <ecNumber evidence="9">2.7.11.24</ecNumber>
    </recommendedName>
</protein>
<reference evidence="11" key="2">
    <citation type="submission" date="2015-06" db="UniProtKB">
        <authorList>
            <consortium name="EnsemblPlants"/>
        </authorList>
    </citation>
    <scope>IDENTIFICATION</scope>
    <source>
        <strain evidence="11">DM1-3 516 R44</strain>
    </source>
</reference>
<dbReference type="PROSITE" id="PS50011">
    <property type="entry name" value="PROTEIN_KINASE_DOM"/>
    <property type="match status" value="1"/>
</dbReference>
<accession>M0ZG92</accession>
<dbReference type="SMART" id="SM00220">
    <property type="entry name" value="S_TKc"/>
    <property type="match status" value="1"/>
</dbReference>
<evidence type="ECO:0000256" key="5">
    <source>
        <dbReference type="ARBA" id="ARBA00022777"/>
    </source>
</evidence>
<dbReference type="PANTHER" id="PTHR24055">
    <property type="entry name" value="MITOGEN-ACTIVATED PROTEIN KINASE"/>
    <property type="match status" value="1"/>
</dbReference>
<dbReference type="OrthoDB" id="192887at2759"/>